<sequence length="589" mass="66845">MDSVPYVFQTVRFDDDHGDEEDPDALAEALKHDARAKEWKFLPLINGNDYRLDGTLTMPSEWYSRLTHFQRMGIAWMYHQTVKKTGLTGAILADKTSAADKRLQLLALFECLVYSGHANLSRALIVVDGYHAIASYLELIRSGLCTLLPVRVLHGKKAHCERVLKELSHIQACGIVLTTYEVLTAHLERCSGGGSSLTSRDWDFVVMDHVHTKILQSGSLTRVAQISSTRRVILCDVPFRPEVFSDIYHVTQYVSRDRVFGSKQEFLKQYIVLDRTSSSNVSVRMEPLLERLRPFILRREQGPDTVRQASLDDDDDVEVHDTDGDDGVEVHDTNDAVSDDESMLSDASSGFRTAEGECMISDNEVAPEELSPQSLSIRPLTYTILKARSKTHRRLVMVDSSSDSSESDSECERDELRKPALDVLERTMKDTRVELRDQILRPSRRPGRRIVIESSDSEDDLCFQMQRTFAASEIESPSRKQKGLNTGHEVSRKFGNRRVDQENVACQFENMQSKDFAAESSERVGLDDPDKRRTYLLRVRAADTLRGAKRRPERERALRMYLEALELSARDPVLHIRAATLSYELFGAL</sequence>
<proteinExistence type="predicted"/>
<dbReference type="PANTHER" id="PTHR45629:SF7">
    <property type="entry name" value="DNA EXCISION REPAIR PROTEIN ERCC-6-RELATED"/>
    <property type="match status" value="1"/>
</dbReference>
<evidence type="ECO:0000256" key="1">
    <source>
        <dbReference type="SAM" id="MobiDB-lite"/>
    </source>
</evidence>
<protein>
    <submittedName>
        <fullName evidence="3">DNA excision repair protein ERCC-6-like</fullName>
    </submittedName>
</protein>
<dbReference type="EMBL" id="VRMN01000002">
    <property type="protein sequence ID" value="KAA8496572.1"/>
    <property type="molecule type" value="Genomic_DNA"/>
</dbReference>
<dbReference type="GO" id="GO:0005524">
    <property type="term" value="F:ATP binding"/>
    <property type="evidence" value="ECO:0007669"/>
    <property type="project" value="InterPro"/>
</dbReference>
<reference evidence="4" key="1">
    <citation type="journal article" date="2019" name="Nat. Commun.">
        <title>Expansion of phycobilisome linker gene families in mesophilic red algae.</title>
        <authorList>
            <person name="Lee J."/>
            <person name="Kim D."/>
            <person name="Bhattacharya D."/>
            <person name="Yoon H.S."/>
        </authorList>
    </citation>
    <scope>NUCLEOTIDE SEQUENCE [LARGE SCALE GENOMIC DNA]</scope>
    <source>
        <strain evidence="4">CCMP 1328</strain>
    </source>
</reference>
<accession>A0A5J4Z0H3</accession>
<dbReference type="InterPro" id="IPR027417">
    <property type="entry name" value="P-loop_NTPase"/>
</dbReference>
<dbReference type="Proteomes" id="UP000324585">
    <property type="component" value="Unassembled WGS sequence"/>
</dbReference>
<organism evidence="3 4">
    <name type="scientific">Porphyridium purpureum</name>
    <name type="common">Red alga</name>
    <name type="synonym">Porphyridium cruentum</name>
    <dbReference type="NCBI Taxonomy" id="35688"/>
    <lineage>
        <taxon>Eukaryota</taxon>
        <taxon>Rhodophyta</taxon>
        <taxon>Bangiophyceae</taxon>
        <taxon>Porphyridiales</taxon>
        <taxon>Porphyridiaceae</taxon>
        <taxon>Porphyridium</taxon>
    </lineage>
</organism>
<comment type="caution">
    <text evidence="3">The sequence shown here is derived from an EMBL/GenBank/DDBJ whole genome shotgun (WGS) entry which is preliminary data.</text>
</comment>
<evidence type="ECO:0000313" key="3">
    <source>
        <dbReference type="EMBL" id="KAA8496572.1"/>
    </source>
</evidence>
<feature type="region of interest" description="Disordered" evidence="1">
    <location>
        <begin position="303"/>
        <end position="333"/>
    </location>
</feature>
<evidence type="ECO:0000259" key="2">
    <source>
        <dbReference type="Pfam" id="PF00176"/>
    </source>
</evidence>
<dbReference type="SUPFAM" id="SSF52540">
    <property type="entry name" value="P-loop containing nucleoside triphosphate hydrolases"/>
    <property type="match status" value="1"/>
</dbReference>
<dbReference type="InterPro" id="IPR038718">
    <property type="entry name" value="SNF2-like_sf"/>
</dbReference>
<keyword evidence="4" id="KW-1185">Reference proteome</keyword>
<dbReference type="Pfam" id="PF00176">
    <property type="entry name" value="SNF2-rel_dom"/>
    <property type="match status" value="1"/>
</dbReference>
<feature type="domain" description="SNF2 N-terminal" evidence="2">
    <location>
        <begin position="69"/>
        <end position="300"/>
    </location>
</feature>
<dbReference type="InterPro" id="IPR050496">
    <property type="entry name" value="SNF2_RAD54_helicase_repair"/>
</dbReference>
<dbReference type="AlphaFoldDB" id="A0A5J4Z0H3"/>
<evidence type="ECO:0000313" key="4">
    <source>
        <dbReference type="Proteomes" id="UP000324585"/>
    </source>
</evidence>
<dbReference type="InterPro" id="IPR000330">
    <property type="entry name" value="SNF2_N"/>
</dbReference>
<feature type="compositionally biased region" description="Acidic residues" evidence="1">
    <location>
        <begin position="311"/>
        <end position="327"/>
    </location>
</feature>
<gene>
    <name evidence="3" type="ORF">FVE85_0301</name>
</gene>
<dbReference type="Gene3D" id="3.40.50.10810">
    <property type="entry name" value="Tandem AAA-ATPase domain"/>
    <property type="match status" value="1"/>
</dbReference>
<dbReference type="PANTHER" id="PTHR45629">
    <property type="entry name" value="SNF2/RAD54 FAMILY MEMBER"/>
    <property type="match status" value="1"/>
</dbReference>
<name>A0A5J4Z0H3_PORPP</name>